<gene>
    <name evidence="1" type="ORF">PACLA_8A022770</name>
</gene>
<dbReference type="EMBL" id="CACRXK020003434">
    <property type="protein sequence ID" value="CAB3998762.1"/>
    <property type="molecule type" value="Genomic_DNA"/>
</dbReference>
<keyword evidence="2" id="KW-1185">Reference proteome</keyword>
<organism evidence="1 2">
    <name type="scientific">Paramuricea clavata</name>
    <name type="common">Red gorgonian</name>
    <name type="synonym">Violescent sea-whip</name>
    <dbReference type="NCBI Taxonomy" id="317549"/>
    <lineage>
        <taxon>Eukaryota</taxon>
        <taxon>Metazoa</taxon>
        <taxon>Cnidaria</taxon>
        <taxon>Anthozoa</taxon>
        <taxon>Octocorallia</taxon>
        <taxon>Malacalcyonacea</taxon>
        <taxon>Plexauridae</taxon>
        <taxon>Paramuricea</taxon>
    </lineage>
</organism>
<dbReference type="AlphaFoldDB" id="A0A6S7H6V9"/>
<dbReference type="Proteomes" id="UP001152795">
    <property type="component" value="Unassembled WGS sequence"/>
</dbReference>
<reference evidence="1" key="1">
    <citation type="submission" date="2020-04" db="EMBL/GenBank/DDBJ databases">
        <authorList>
            <person name="Alioto T."/>
            <person name="Alioto T."/>
            <person name="Gomez Garrido J."/>
        </authorList>
    </citation>
    <scope>NUCLEOTIDE SEQUENCE</scope>
    <source>
        <strain evidence="1">A484AB</strain>
    </source>
</reference>
<evidence type="ECO:0000313" key="1">
    <source>
        <dbReference type="EMBL" id="CAB3998762.1"/>
    </source>
</evidence>
<evidence type="ECO:0000313" key="2">
    <source>
        <dbReference type="Proteomes" id="UP001152795"/>
    </source>
</evidence>
<sequence>LVNKRQILGLYYHSEVGPQKQITLWHTLLLSCKDAMELNDNEKVAFLSKFFRRKTKEAQNVVFNLKGAVIMPQAMLHGHSSEQEYKLSYQFAAYLSTVSDQPGLHEVSSVSNLKILAMSDTVHCLIITMLLSFLCFDIV</sequence>
<comment type="caution">
    <text evidence="1">The sequence shown here is derived from an EMBL/GenBank/DDBJ whole genome shotgun (WGS) entry which is preliminary data.</text>
</comment>
<accession>A0A6S7H6V9</accession>
<name>A0A6S7H6V9_PARCT</name>
<protein>
    <submittedName>
        <fullName evidence="1">Uncharacterized protein</fullName>
    </submittedName>
</protein>
<proteinExistence type="predicted"/>
<feature type="non-terminal residue" evidence="1">
    <location>
        <position position="139"/>
    </location>
</feature>
<feature type="non-terminal residue" evidence="1">
    <location>
        <position position="1"/>
    </location>
</feature>